<organism evidence="2 3">
    <name type="scientific">Caenorhabditis angaria</name>
    <dbReference type="NCBI Taxonomy" id="860376"/>
    <lineage>
        <taxon>Eukaryota</taxon>
        <taxon>Metazoa</taxon>
        <taxon>Ecdysozoa</taxon>
        <taxon>Nematoda</taxon>
        <taxon>Chromadorea</taxon>
        <taxon>Rhabditida</taxon>
        <taxon>Rhabditina</taxon>
        <taxon>Rhabditomorpha</taxon>
        <taxon>Rhabditoidea</taxon>
        <taxon>Rhabditidae</taxon>
        <taxon>Peloderinae</taxon>
        <taxon>Caenorhabditis</taxon>
    </lineage>
</organism>
<dbReference type="Proteomes" id="UP001152747">
    <property type="component" value="Unassembled WGS sequence"/>
</dbReference>
<keyword evidence="3" id="KW-1185">Reference proteome</keyword>
<sequence length="150" mass="15751">MFIWPVFTFLIGIVDSCIPTQQVETTTTSTTTTSTTTTSTTTSPYVCPVCKEIYAVTSCPKDTATDYCLTAAQVGGVTYTLGQMSDGYGDSNTCSIDLACPSGILPVYTRSGGSTSSLGNLVATCSELTGVWQFKQTTNDPITNAVCRGS</sequence>
<dbReference type="PANTHER" id="PTHR47921">
    <property type="entry name" value="PROTEIN CBG14847-RELATED"/>
    <property type="match status" value="1"/>
</dbReference>
<dbReference type="AlphaFoldDB" id="A0A9P1N408"/>
<reference evidence="2" key="1">
    <citation type="submission" date="2022-11" db="EMBL/GenBank/DDBJ databases">
        <authorList>
            <person name="Kikuchi T."/>
        </authorList>
    </citation>
    <scope>NUCLEOTIDE SEQUENCE</scope>
    <source>
        <strain evidence="2">PS1010</strain>
    </source>
</reference>
<comment type="caution">
    <text evidence="2">The sequence shown here is derived from an EMBL/GenBank/DDBJ whole genome shotgun (WGS) entry which is preliminary data.</text>
</comment>
<protein>
    <recommendedName>
        <fullName evidence="4">C6 domain-containing protein</fullName>
    </recommendedName>
</protein>
<accession>A0A9P1N408</accession>
<evidence type="ECO:0000256" key="1">
    <source>
        <dbReference type="SAM" id="SignalP"/>
    </source>
</evidence>
<evidence type="ECO:0008006" key="4">
    <source>
        <dbReference type="Google" id="ProtNLM"/>
    </source>
</evidence>
<feature type="signal peptide" evidence="1">
    <location>
        <begin position="1"/>
        <end position="16"/>
    </location>
</feature>
<dbReference type="OrthoDB" id="10345300at2759"/>
<name>A0A9P1N408_9PELO</name>
<proteinExistence type="predicted"/>
<feature type="chain" id="PRO_5040292564" description="C6 domain-containing protein" evidence="1">
    <location>
        <begin position="17"/>
        <end position="150"/>
    </location>
</feature>
<keyword evidence="1" id="KW-0732">Signal</keyword>
<evidence type="ECO:0000313" key="3">
    <source>
        <dbReference type="Proteomes" id="UP001152747"/>
    </source>
</evidence>
<gene>
    <name evidence="2" type="ORF">CAMP_LOCUS9633</name>
</gene>
<dbReference type="EMBL" id="CANHGI010000004">
    <property type="protein sequence ID" value="CAI5446996.1"/>
    <property type="molecule type" value="Genomic_DNA"/>
</dbReference>
<evidence type="ECO:0000313" key="2">
    <source>
        <dbReference type="EMBL" id="CAI5446996.1"/>
    </source>
</evidence>